<evidence type="ECO:0000256" key="1">
    <source>
        <dbReference type="SAM" id="MobiDB-lite"/>
    </source>
</evidence>
<name>A0ABW1YLJ7_9GAMM</name>
<evidence type="ECO:0000313" key="3">
    <source>
        <dbReference type="EMBL" id="MFC6633601.1"/>
    </source>
</evidence>
<organism evidence="3 4">
    <name type="scientific">Microbulbifer taiwanensis</name>
    <dbReference type="NCBI Taxonomy" id="986746"/>
    <lineage>
        <taxon>Bacteria</taxon>
        <taxon>Pseudomonadati</taxon>
        <taxon>Pseudomonadota</taxon>
        <taxon>Gammaproteobacteria</taxon>
        <taxon>Cellvibrionales</taxon>
        <taxon>Microbulbiferaceae</taxon>
        <taxon>Microbulbifer</taxon>
    </lineage>
</organism>
<dbReference type="Pfam" id="PF14258">
    <property type="entry name" value="DUF4350"/>
    <property type="match status" value="1"/>
</dbReference>
<dbReference type="EMBL" id="JBHSVR010000001">
    <property type="protein sequence ID" value="MFC6633601.1"/>
    <property type="molecule type" value="Genomic_DNA"/>
</dbReference>
<dbReference type="RefSeq" id="WP_377483981.1">
    <property type="nucleotide sequence ID" value="NZ_JBHSVR010000001.1"/>
</dbReference>
<keyword evidence="4" id="KW-1185">Reference proteome</keyword>
<gene>
    <name evidence="3" type="ORF">ACFQBM_09930</name>
</gene>
<reference evidence="4" key="1">
    <citation type="journal article" date="2019" name="Int. J. Syst. Evol. Microbiol.">
        <title>The Global Catalogue of Microorganisms (GCM) 10K type strain sequencing project: providing services to taxonomists for standard genome sequencing and annotation.</title>
        <authorList>
            <consortium name="The Broad Institute Genomics Platform"/>
            <consortium name="The Broad Institute Genome Sequencing Center for Infectious Disease"/>
            <person name="Wu L."/>
            <person name="Ma J."/>
        </authorList>
    </citation>
    <scope>NUCLEOTIDE SEQUENCE [LARGE SCALE GENOMIC DNA]</scope>
    <source>
        <strain evidence="4">CGMCC 1.13718</strain>
    </source>
</reference>
<dbReference type="InterPro" id="IPR025646">
    <property type="entry name" value="DUF4350"/>
</dbReference>
<feature type="compositionally biased region" description="Basic and acidic residues" evidence="1">
    <location>
        <begin position="165"/>
        <end position="181"/>
    </location>
</feature>
<feature type="domain" description="DUF4350" evidence="2">
    <location>
        <begin position="43"/>
        <end position="286"/>
    </location>
</feature>
<evidence type="ECO:0000313" key="4">
    <source>
        <dbReference type="Proteomes" id="UP001596425"/>
    </source>
</evidence>
<sequence>MGIKRLLLGLLLLLVAAVAALLFVFFERYSEEVDRGWGAEAWRNPYLAAEQFLAAAGLRVRRADNISVLAEISPQDTLFVASSTQVYNPQRARELLDWVGRGGHAIVIAHASGFDGAERDWLLEQLEVTLDEGREAFNFEHPFRQLLGEDADQYRGKSASEMLREHNRKLREGKGTDKGAEEASDEEPVPPRNPDVDPEDLVTLVADDGSDYQLHFDASQLLHHPALSDEDEAADVPVFWAKIWRGDTGVPFIQFERGEGLITLLADGGLWRSERIGHFDHAYLLQLLASDGEFVFLTQPRFDSLLVLARRYGSEFFLAGALALLAWLLLRARRFGPLAAEPEAARRSLLEHISACGHYYWRADKCERLLTEQRRQLLRRLGGDNAGTAVRRQLCTRLSSQTGLSESDIAACLWGDPPRSEEAFTESMRKLQQIEAAL</sequence>
<proteinExistence type="predicted"/>
<comment type="caution">
    <text evidence="3">The sequence shown here is derived from an EMBL/GenBank/DDBJ whole genome shotgun (WGS) entry which is preliminary data.</text>
</comment>
<accession>A0ABW1YLJ7</accession>
<protein>
    <submittedName>
        <fullName evidence="3">DUF4350 domain-containing protein</fullName>
    </submittedName>
</protein>
<feature type="region of interest" description="Disordered" evidence="1">
    <location>
        <begin position="165"/>
        <end position="197"/>
    </location>
</feature>
<dbReference type="Proteomes" id="UP001596425">
    <property type="component" value="Unassembled WGS sequence"/>
</dbReference>
<evidence type="ECO:0000259" key="2">
    <source>
        <dbReference type="Pfam" id="PF14258"/>
    </source>
</evidence>